<accession>A0A4Y4CTY0</accession>
<dbReference type="EMBL" id="BJNV01000011">
    <property type="protein sequence ID" value="GEC94904.1"/>
    <property type="molecule type" value="Genomic_DNA"/>
</dbReference>
<gene>
    <name evidence="3" type="ORF">ZRA01_09770</name>
</gene>
<dbReference type="AlphaFoldDB" id="A0A4Y4CTY0"/>
<dbReference type="InterPro" id="IPR016087">
    <property type="entry name" value="Chalcone_isomerase"/>
</dbReference>
<comment type="caution">
    <text evidence="3">The sequence shown here is derived from an EMBL/GenBank/DDBJ whole genome shotgun (WGS) entry which is preliminary data.</text>
</comment>
<feature type="domain" description="Chalcone isomerase" evidence="2">
    <location>
        <begin position="26"/>
        <end position="194"/>
    </location>
</feature>
<keyword evidence="3" id="KW-0413">Isomerase</keyword>
<dbReference type="PANTHER" id="PTHR47698">
    <property type="entry name" value="FATTY-ACID-BINDING PROTEIN 3, CHLOROPLASTIC"/>
    <property type="match status" value="1"/>
</dbReference>
<dbReference type="PANTHER" id="PTHR47698:SF2">
    <property type="entry name" value="FATTY-ACID-BINDING PROTEIN 3, CHLOROPLASTIC"/>
    <property type="match status" value="1"/>
</dbReference>
<dbReference type="InterPro" id="IPR036298">
    <property type="entry name" value="Chalcone_isomerase_sf"/>
</dbReference>
<organism evidence="3 4">
    <name type="scientific">Zoogloea ramigera</name>
    <dbReference type="NCBI Taxonomy" id="350"/>
    <lineage>
        <taxon>Bacteria</taxon>
        <taxon>Pseudomonadati</taxon>
        <taxon>Pseudomonadota</taxon>
        <taxon>Betaproteobacteria</taxon>
        <taxon>Rhodocyclales</taxon>
        <taxon>Zoogloeaceae</taxon>
        <taxon>Zoogloea</taxon>
    </lineage>
</organism>
<evidence type="ECO:0000256" key="1">
    <source>
        <dbReference type="SAM" id="SignalP"/>
    </source>
</evidence>
<dbReference type="RefSeq" id="WP_218028654.1">
    <property type="nucleotide sequence ID" value="NZ_BJNV01000011.1"/>
</dbReference>
<keyword evidence="1" id="KW-0732">Signal</keyword>
<dbReference type="GO" id="GO:0016872">
    <property type="term" value="F:intramolecular lyase activity"/>
    <property type="evidence" value="ECO:0007669"/>
    <property type="project" value="InterPro"/>
</dbReference>
<evidence type="ECO:0000259" key="2">
    <source>
        <dbReference type="Pfam" id="PF16036"/>
    </source>
</evidence>
<reference evidence="3 4" key="1">
    <citation type="submission" date="2019-06" db="EMBL/GenBank/DDBJ databases">
        <title>Whole genome shotgun sequence of Zoogloea ramigera NBRC 15342.</title>
        <authorList>
            <person name="Hosoyama A."/>
            <person name="Uohara A."/>
            <person name="Ohji S."/>
            <person name="Ichikawa N."/>
        </authorList>
    </citation>
    <scope>NUCLEOTIDE SEQUENCE [LARGE SCALE GENOMIC DNA]</scope>
    <source>
        <strain evidence="3 4">NBRC 15342</strain>
    </source>
</reference>
<name>A0A4Y4CTY0_ZOORA</name>
<dbReference type="InterPro" id="IPR016088">
    <property type="entry name" value="Chalcone_isomerase_3-sand"/>
</dbReference>
<keyword evidence="4" id="KW-1185">Reference proteome</keyword>
<dbReference type="Proteomes" id="UP000318422">
    <property type="component" value="Unassembled WGS sequence"/>
</dbReference>
<evidence type="ECO:0000313" key="4">
    <source>
        <dbReference type="Proteomes" id="UP000318422"/>
    </source>
</evidence>
<evidence type="ECO:0000313" key="3">
    <source>
        <dbReference type="EMBL" id="GEC94904.1"/>
    </source>
</evidence>
<dbReference type="Pfam" id="PF16036">
    <property type="entry name" value="Chalcone_3"/>
    <property type="match status" value="1"/>
</dbReference>
<dbReference type="Gene3D" id="3.50.70.10">
    <property type="match status" value="1"/>
</dbReference>
<sequence length="196" mass="21099">MHTTLRRLLRPALLAAALGITLPATAADVAGVRFDDKASLAGSELVLNGASLRTRFMLKIYAIGLYLPRSGNSAEAVMASSGPKRIQITTLRELGASEFADALVDGLKRNHSDAELAKLQPRIDDFRNAIIALKSTPAGSQIRLEWLPGSGTRLSVGNEARGKDIPGEDFYRALLRIWIGEKPVDQDLKNALLGKA</sequence>
<dbReference type="SUPFAM" id="SSF54626">
    <property type="entry name" value="Chalcone isomerase"/>
    <property type="match status" value="1"/>
</dbReference>
<feature type="chain" id="PRO_5021444656" evidence="1">
    <location>
        <begin position="27"/>
        <end position="196"/>
    </location>
</feature>
<protein>
    <submittedName>
        <fullName evidence="3">Chalcone isomerase</fullName>
    </submittedName>
</protein>
<proteinExistence type="predicted"/>
<feature type="signal peptide" evidence="1">
    <location>
        <begin position="1"/>
        <end position="26"/>
    </location>
</feature>